<feature type="compositionally biased region" description="Polar residues" evidence="1">
    <location>
        <begin position="45"/>
        <end position="64"/>
    </location>
</feature>
<evidence type="ECO:0000256" key="1">
    <source>
        <dbReference type="SAM" id="MobiDB-lite"/>
    </source>
</evidence>
<sequence length="677" mass="73085">MARELTSSRHEHYKRSPGCQFFLLLNQYEQGPTKKSGRGKGARTSKASRLSVQSATTAASNSTLLLDHPAEHDDSVMTATSVMTQGSTKRGRTKKATTARGKKTRAKKDEVVEVLEDPPEMQEEAPPPPKPARGRKRASDAIEDSVMTTTEAPAPKKRATRGRRSNTVDTSIVDHQHDVDVAETKPAPPAKAKGKKGRSSNTRNTRKASVASNVSITSIAEADDEHLLDDEALNRQLEADLDRPLSDDENIDADSDSERKKVPAKPKKATTKKGAATKQEETQNHHSMFDPTPAEVDEDDVDAELKALEAEMEVEPAEKLQVPKKGRKAGTRKVSKQTKKTQKPAPVEPEPEPKPDPEPELVPEIDEGVDVDELAEGHEESMMSNATVLNKRTSSIEPPKKKRGRPSKKASLAKAASEAATEPARLPSVAKSSPKIAHTDFAQSAQSQSQQGGTPSISPPPQVLGYPTLPTAQDEDEDEYEAQDQEQQRPATPEAPAASTSSAKQATISPSHSPQSSDAENQPPSSRPSNTTSRSSGARAALAPVAAAGTTTPVRSSPSKSSRGYHQSHNSNTLGNLQSSHPWIGVDLEMVFDNLDRENKENPAALTASRYLNGDGNGKGNADPLTSPEKRMTVEEWVHHNASQAEQKLRLECEATVSAFEREGTRAMMALEGLVIE</sequence>
<name>A0AAN9YQJ0_9PEZI</name>
<organism evidence="2 3">
    <name type="scientific">Diatrype stigma</name>
    <dbReference type="NCBI Taxonomy" id="117547"/>
    <lineage>
        <taxon>Eukaryota</taxon>
        <taxon>Fungi</taxon>
        <taxon>Dikarya</taxon>
        <taxon>Ascomycota</taxon>
        <taxon>Pezizomycotina</taxon>
        <taxon>Sordariomycetes</taxon>
        <taxon>Xylariomycetidae</taxon>
        <taxon>Xylariales</taxon>
        <taxon>Diatrypaceae</taxon>
        <taxon>Diatrype</taxon>
    </lineage>
</organism>
<feature type="compositionally biased region" description="Low complexity" evidence="1">
    <location>
        <begin position="442"/>
        <end position="456"/>
    </location>
</feature>
<reference evidence="2 3" key="1">
    <citation type="submission" date="2024-02" db="EMBL/GenBank/DDBJ databases">
        <title>De novo assembly and annotation of 12 fungi associated with fruit tree decline syndrome in Ontario, Canada.</title>
        <authorList>
            <person name="Sulman M."/>
            <person name="Ellouze W."/>
            <person name="Ilyukhin E."/>
        </authorList>
    </citation>
    <scope>NUCLEOTIDE SEQUENCE [LARGE SCALE GENOMIC DNA]</scope>
    <source>
        <strain evidence="2 3">M11/M66-122</strain>
    </source>
</reference>
<feature type="compositionally biased region" description="Acidic residues" evidence="1">
    <location>
        <begin position="221"/>
        <end position="231"/>
    </location>
</feature>
<evidence type="ECO:0000313" key="2">
    <source>
        <dbReference type="EMBL" id="KAK7750857.1"/>
    </source>
</evidence>
<feature type="compositionally biased region" description="Low complexity" evidence="1">
    <location>
        <begin position="488"/>
        <end position="503"/>
    </location>
</feature>
<comment type="caution">
    <text evidence="2">The sequence shown here is derived from an EMBL/GenBank/DDBJ whole genome shotgun (WGS) entry which is preliminary data.</text>
</comment>
<evidence type="ECO:0000313" key="3">
    <source>
        <dbReference type="Proteomes" id="UP001320420"/>
    </source>
</evidence>
<gene>
    <name evidence="2" type="ORF">SLS62_007256</name>
</gene>
<feature type="compositionally biased region" description="Polar residues" evidence="1">
    <location>
        <begin position="77"/>
        <end position="87"/>
    </location>
</feature>
<feature type="region of interest" description="Disordered" evidence="1">
    <location>
        <begin position="30"/>
        <end position="580"/>
    </location>
</feature>
<dbReference type="AlphaFoldDB" id="A0AAN9YQJ0"/>
<feature type="compositionally biased region" description="Polar residues" evidence="1">
    <location>
        <begin position="504"/>
        <end position="522"/>
    </location>
</feature>
<feature type="compositionally biased region" description="Polar residues" evidence="1">
    <location>
        <begin position="556"/>
        <end position="580"/>
    </location>
</feature>
<feature type="compositionally biased region" description="Acidic residues" evidence="1">
    <location>
        <begin position="473"/>
        <end position="484"/>
    </location>
</feature>
<keyword evidence="3" id="KW-1185">Reference proteome</keyword>
<feature type="compositionally biased region" description="Acidic residues" evidence="1">
    <location>
        <begin position="358"/>
        <end position="374"/>
    </location>
</feature>
<feature type="compositionally biased region" description="Low complexity" evidence="1">
    <location>
        <begin position="409"/>
        <end position="420"/>
    </location>
</feature>
<feature type="compositionally biased region" description="Acidic residues" evidence="1">
    <location>
        <begin position="112"/>
        <end position="123"/>
    </location>
</feature>
<feature type="compositionally biased region" description="Basic residues" evidence="1">
    <location>
        <begin position="322"/>
        <end position="342"/>
    </location>
</feature>
<feature type="region of interest" description="Disordered" evidence="1">
    <location>
        <begin position="608"/>
        <end position="627"/>
    </location>
</feature>
<proteinExistence type="predicted"/>
<feature type="compositionally biased region" description="Low complexity" evidence="1">
    <location>
        <begin position="523"/>
        <end position="555"/>
    </location>
</feature>
<accession>A0AAN9YQJ0</accession>
<feature type="compositionally biased region" description="Basic residues" evidence="1">
    <location>
        <begin position="89"/>
        <end position="106"/>
    </location>
</feature>
<feature type="compositionally biased region" description="Basic residues" evidence="1">
    <location>
        <begin position="155"/>
        <end position="164"/>
    </location>
</feature>
<feature type="compositionally biased region" description="Basic residues" evidence="1">
    <location>
        <begin position="262"/>
        <end position="271"/>
    </location>
</feature>
<feature type="compositionally biased region" description="Basic and acidic residues" evidence="1">
    <location>
        <begin position="237"/>
        <end position="246"/>
    </location>
</feature>
<feature type="compositionally biased region" description="Basic and acidic residues" evidence="1">
    <location>
        <begin position="278"/>
        <end position="288"/>
    </location>
</feature>
<dbReference type="EMBL" id="JAKJXP020000058">
    <property type="protein sequence ID" value="KAK7750857.1"/>
    <property type="molecule type" value="Genomic_DNA"/>
</dbReference>
<feature type="compositionally biased region" description="Polar residues" evidence="1">
    <location>
        <begin position="382"/>
        <end position="396"/>
    </location>
</feature>
<protein>
    <submittedName>
        <fullName evidence="2">Uncharacterized protein</fullName>
    </submittedName>
</protein>
<feature type="compositionally biased region" description="Basic and acidic residues" evidence="1">
    <location>
        <begin position="172"/>
        <end position="183"/>
    </location>
</feature>
<dbReference type="Proteomes" id="UP001320420">
    <property type="component" value="Unassembled WGS sequence"/>
</dbReference>